<gene>
    <name evidence="1" type="primary">Bm8225</name>
    <name evidence="1" type="ORF">BM_Bm8225</name>
</gene>
<name>A0A1I9G924_BRUMA</name>
<dbReference type="AlphaFoldDB" id="A0A1I9G924"/>
<evidence type="ECO:0000313" key="1">
    <source>
        <dbReference type="EMBL" id="CDQ06548.1"/>
    </source>
</evidence>
<sequence>MTSVSVMLVLLENFTEFKIIFGNVAACQSFGSTSTRIVLRAACRHADTLHSDVHSHL</sequence>
<organism evidence="1">
    <name type="scientific">Brugia malayi</name>
    <name type="common">Filarial nematode worm</name>
    <dbReference type="NCBI Taxonomy" id="6279"/>
    <lineage>
        <taxon>Eukaryota</taxon>
        <taxon>Metazoa</taxon>
        <taxon>Ecdysozoa</taxon>
        <taxon>Nematoda</taxon>
        <taxon>Chromadorea</taxon>
        <taxon>Rhabditida</taxon>
        <taxon>Spirurina</taxon>
        <taxon>Spiruromorpha</taxon>
        <taxon>Filarioidea</taxon>
        <taxon>Onchocercidae</taxon>
        <taxon>Brugia</taxon>
    </lineage>
</organism>
<feature type="non-terminal residue" evidence="1">
    <location>
        <position position="57"/>
    </location>
</feature>
<reference evidence="1" key="2">
    <citation type="submission" date="2012-12" db="EMBL/GenBank/DDBJ databases">
        <authorList>
            <consortium name="WormBase Consortium"/>
            <person name="Ghedin E."/>
            <person name="Paulini M."/>
        </authorList>
    </citation>
    <scope>NUCLEOTIDE SEQUENCE</scope>
    <source>
        <strain evidence="1">FR3</strain>
    </source>
</reference>
<proteinExistence type="predicted"/>
<reference evidence="1" key="1">
    <citation type="journal article" date="2007" name="Science">
        <title>Draft genome of the filarial nematode parasite Brugia malayi.</title>
        <authorList>
            <person name="Ghedin E."/>
            <person name="Wang S."/>
            <person name="Spiro D."/>
            <person name="Caler E."/>
            <person name="Zhao Q."/>
            <person name="Crabtree J."/>
            <person name="Allen J.E."/>
            <person name="Delcher A.L."/>
            <person name="Guiliano D.B."/>
            <person name="Miranda-Saavedra D."/>
            <person name="Angiuoli S.V."/>
            <person name="Creasy T."/>
            <person name="Amedeo P."/>
            <person name="Haas B."/>
            <person name="El-Sayed N.M."/>
            <person name="Wortman J.R."/>
            <person name="Feldblyum T."/>
            <person name="Tallon L."/>
            <person name="Schatz M."/>
            <person name="Shumway M."/>
            <person name="Koo H."/>
            <person name="Salzberg S.L."/>
            <person name="Schobel S."/>
            <person name="Pertea M."/>
            <person name="Pop M."/>
            <person name="White O."/>
            <person name="Barton G.J."/>
            <person name="Carlow C.K."/>
            <person name="Crawford M.J."/>
            <person name="Daub J."/>
            <person name="Dimmic M.W."/>
            <person name="Estes C.F."/>
            <person name="Foster J.M."/>
            <person name="Ganatra M."/>
            <person name="Gregory W.F."/>
            <person name="Johnson N.M."/>
            <person name="Jin J."/>
            <person name="Komuniecki R."/>
            <person name="Korf I."/>
            <person name="Kumar S."/>
            <person name="Laney S."/>
            <person name="Li B.W."/>
            <person name="Li W."/>
            <person name="Lindblom T.H."/>
            <person name="Lustigman S."/>
            <person name="Ma D."/>
            <person name="Maina C.V."/>
            <person name="Martin D.M."/>
            <person name="McCarter J.P."/>
            <person name="McReynolds L."/>
            <person name="Mitreva M."/>
            <person name="Nutman T.B."/>
            <person name="Parkinson J."/>
            <person name="Peregrin-Alvarez J.M."/>
            <person name="Poole C."/>
            <person name="Ren Q."/>
            <person name="Saunders L."/>
            <person name="Sluder A.E."/>
            <person name="Smith K."/>
            <person name="Stanke M."/>
            <person name="Unnasch T.R."/>
            <person name="Ware J."/>
            <person name="Wei A.D."/>
            <person name="Weil G."/>
            <person name="Williams D.J."/>
            <person name="Zhang Y."/>
            <person name="Williams S.A."/>
            <person name="Fraser-Liggett C."/>
            <person name="Slatko B."/>
            <person name="Blaxter M.L."/>
            <person name="Scott A.L."/>
        </authorList>
    </citation>
    <scope>NUCLEOTIDE SEQUENCE</scope>
    <source>
        <strain evidence="1">FR3</strain>
    </source>
</reference>
<accession>A0A1I9G924</accession>
<protein>
    <submittedName>
        <fullName evidence="1">Bm8225</fullName>
    </submittedName>
</protein>
<dbReference type="EMBL" id="LN855640">
    <property type="protein sequence ID" value="CDQ06548.1"/>
    <property type="molecule type" value="Genomic_DNA"/>
</dbReference>